<name>A0A1J5Q203_9ZZZZ</name>
<gene>
    <name evidence="1" type="ORF">GALL_468730</name>
</gene>
<dbReference type="EMBL" id="MLJW01003695">
    <property type="protein sequence ID" value="OIQ71507.1"/>
    <property type="molecule type" value="Genomic_DNA"/>
</dbReference>
<comment type="caution">
    <text evidence="1">The sequence shown here is derived from an EMBL/GenBank/DDBJ whole genome shotgun (WGS) entry which is preliminary data.</text>
</comment>
<sequence length="141" mass="15435">MHGFHEGDNEPDLAFDVDGILTGLCRFFLRLVAVPAHLGEAFSHAACIRLRGPDEAVGAIEIDTLQAFLSRLQCLIQFRLASGGANHEGDETLFLEIDGTLEVALFQRVGLVDAAKCVRCVRRGFVQSTVNFGLQLIDYCI</sequence>
<protein>
    <submittedName>
        <fullName evidence="1">Uncharacterized protein</fullName>
    </submittedName>
</protein>
<dbReference type="AlphaFoldDB" id="A0A1J5Q203"/>
<reference evidence="1" key="1">
    <citation type="submission" date="2016-10" db="EMBL/GenBank/DDBJ databases">
        <title>Sequence of Gallionella enrichment culture.</title>
        <authorList>
            <person name="Poehlein A."/>
            <person name="Muehling M."/>
            <person name="Daniel R."/>
        </authorList>
    </citation>
    <scope>NUCLEOTIDE SEQUENCE</scope>
</reference>
<evidence type="ECO:0000313" key="1">
    <source>
        <dbReference type="EMBL" id="OIQ71507.1"/>
    </source>
</evidence>
<accession>A0A1J5Q203</accession>
<organism evidence="1">
    <name type="scientific">mine drainage metagenome</name>
    <dbReference type="NCBI Taxonomy" id="410659"/>
    <lineage>
        <taxon>unclassified sequences</taxon>
        <taxon>metagenomes</taxon>
        <taxon>ecological metagenomes</taxon>
    </lineage>
</organism>
<proteinExistence type="predicted"/>